<proteinExistence type="inferred from homology"/>
<dbReference type="InterPro" id="IPR000120">
    <property type="entry name" value="Amidase"/>
</dbReference>
<dbReference type="PROSITE" id="PS00571">
    <property type="entry name" value="AMIDASES"/>
    <property type="match status" value="1"/>
</dbReference>
<name>A0A1H2I057_9GAMM</name>
<dbReference type="AlphaFoldDB" id="A0A1H2I057"/>
<protein>
    <submittedName>
        <fullName evidence="3">Amidase</fullName>
    </submittedName>
</protein>
<comment type="similarity">
    <text evidence="1">Belongs to the amidase family.</text>
</comment>
<organism evidence="3 4">
    <name type="scientific">Geopseudomonas guangdongensis</name>
    <dbReference type="NCBI Taxonomy" id="1245526"/>
    <lineage>
        <taxon>Bacteria</taxon>
        <taxon>Pseudomonadati</taxon>
        <taxon>Pseudomonadota</taxon>
        <taxon>Gammaproteobacteria</taxon>
        <taxon>Pseudomonadales</taxon>
        <taxon>Pseudomonadaceae</taxon>
        <taxon>Geopseudomonas</taxon>
    </lineage>
</organism>
<dbReference type="EMBL" id="LT629780">
    <property type="protein sequence ID" value="SDU37503.1"/>
    <property type="molecule type" value="Genomic_DNA"/>
</dbReference>
<dbReference type="Gene3D" id="3.90.1300.10">
    <property type="entry name" value="Amidase signature (AS) domain"/>
    <property type="match status" value="1"/>
</dbReference>
<dbReference type="STRING" id="1245526.SAMN05216580_2632"/>
<evidence type="ECO:0000259" key="2">
    <source>
        <dbReference type="Pfam" id="PF01425"/>
    </source>
</evidence>
<dbReference type="InterPro" id="IPR023631">
    <property type="entry name" value="Amidase_dom"/>
</dbReference>
<dbReference type="GO" id="GO:0003824">
    <property type="term" value="F:catalytic activity"/>
    <property type="evidence" value="ECO:0007669"/>
    <property type="project" value="InterPro"/>
</dbReference>
<dbReference type="Proteomes" id="UP000243063">
    <property type="component" value="Chromosome I"/>
</dbReference>
<dbReference type="Pfam" id="PF01425">
    <property type="entry name" value="Amidase"/>
    <property type="match status" value="1"/>
</dbReference>
<sequence>MENDADMQGQAASAAWDGGQGIATSSPMHWQRRQLLKAGALLAGASLLPRFGFAAGGLAQSEYLDLDATAMAEQVRRGAISPEELLAAALARCDTLNPQVNAVVMRHDDYARRLLAARKRQGLARTGALAGVPFLLKDLNTPLAGTTTSNGSRFFRDAPAAQHTSTLAARYEAAGALIFGKTAVPEFGLTTTTESLLWGQTRNPWNLAHSAGGSSGGAAAAVAAGIVPAAHATDGGGSIRIPASYCGLFGMKPSRYRTPSGPGRFESWFGASAAHVVSRSVRDSALLLDVGQGHEPGSPYWLPPLERPFVDEVGREPGKLRVALLDQSLTGLALDADIRRVLDDTVKLLLSLGHEVEQIAQPVQPQQVFAAHGAVTGTALLSAIRDREQRLGRSAGADDLEQVTRTVLERAQGVSGEALYRARQSFEAVSLAMEAQFERFDVILSPVTATLTPELGKLRLSQPWEDYASAATGSAAFTVVANVSGQPAMSLPSGWSESGLPIGMMFTARLGGEGVLYRLAGQLERERPWQGRRAAI</sequence>
<evidence type="ECO:0000313" key="4">
    <source>
        <dbReference type="Proteomes" id="UP000243063"/>
    </source>
</evidence>
<accession>A0A1H2I057</accession>
<reference evidence="4" key="1">
    <citation type="submission" date="2016-10" db="EMBL/GenBank/DDBJ databases">
        <authorList>
            <person name="Varghese N."/>
            <person name="Submissions S."/>
        </authorList>
    </citation>
    <scope>NUCLEOTIDE SEQUENCE [LARGE SCALE GENOMIC DNA]</scope>
    <source>
        <strain evidence="4">CCTCC 2012022</strain>
    </source>
</reference>
<dbReference type="InterPro" id="IPR020556">
    <property type="entry name" value="Amidase_CS"/>
</dbReference>
<dbReference type="InterPro" id="IPR036928">
    <property type="entry name" value="AS_sf"/>
</dbReference>
<dbReference type="PANTHER" id="PTHR11895:SF7">
    <property type="entry name" value="GLUTAMYL-TRNA(GLN) AMIDOTRANSFERASE SUBUNIT A, MITOCHONDRIAL"/>
    <property type="match status" value="1"/>
</dbReference>
<evidence type="ECO:0000313" key="3">
    <source>
        <dbReference type="EMBL" id="SDU37503.1"/>
    </source>
</evidence>
<gene>
    <name evidence="3" type="ORF">SAMN05216580_2632</name>
</gene>
<evidence type="ECO:0000256" key="1">
    <source>
        <dbReference type="ARBA" id="ARBA00009199"/>
    </source>
</evidence>
<dbReference type="PANTHER" id="PTHR11895">
    <property type="entry name" value="TRANSAMIDASE"/>
    <property type="match status" value="1"/>
</dbReference>
<dbReference type="SUPFAM" id="SSF75304">
    <property type="entry name" value="Amidase signature (AS) enzymes"/>
    <property type="match status" value="1"/>
</dbReference>
<keyword evidence="4" id="KW-1185">Reference proteome</keyword>
<feature type="domain" description="Amidase" evidence="2">
    <location>
        <begin position="84"/>
        <end position="513"/>
    </location>
</feature>